<evidence type="ECO:0000313" key="2">
    <source>
        <dbReference type="EMBL" id="EFG03697.2"/>
    </source>
</evidence>
<keyword evidence="2" id="KW-0614">Plasmid</keyword>
<feature type="region of interest" description="Disordered" evidence="1">
    <location>
        <begin position="1"/>
        <end position="59"/>
    </location>
</feature>
<protein>
    <submittedName>
        <fullName evidence="2">Uncharacterized protein</fullName>
    </submittedName>
</protein>
<name>B5GUI7_STRCL</name>
<dbReference type="AlphaFoldDB" id="B5GUI7"/>
<gene>
    <name evidence="2" type="ORF">SCLAV_p0206</name>
</gene>
<keyword evidence="3" id="KW-1185">Reference proteome</keyword>
<proteinExistence type="predicted"/>
<reference evidence="2 3" key="1">
    <citation type="journal article" date="2010" name="Genome Biol. Evol.">
        <title>The sequence of a 1.8-mb bacterial linear plasmid reveals a rich evolutionary reservoir of secondary metabolic pathways.</title>
        <authorList>
            <person name="Medema M.H."/>
            <person name="Trefzer A."/>
            <person name="Kovalchuk A."/>
            <person name="van den Berg M."/>
            <person name="Mueller U."/>
            <person name="Heijne W."/>
            <person name="Wu L."/>
            <person name="Alam M.T."/>
            <person name="Ronning C.M."/>
            <person name="Nierman W.C."/>
            <person name="Bovenberg R.A.L."/>
            <person name="Breitling R."/>
            <person name="Takano E."/>
        </authorList>
    </citation>
    <scope>NUCLEOTIDE SEQUENCE [LARGE SCALE GENOMIC DNA]</scope>
    <source>
        <strain evidence="3">ATCC 27064 / DSM 738 / JCM 4710 / NBRC 13307 / NCIMB 12785 / NRRL 3585 / VKM Ac-602</strain>
        <plasmid evidence="2">pSCL4</plasmid>
    </source>
</reference>
<dbReference type="Proteomes" id="UP000002357">
    <property type="component" value="Plasmid pSCL4"/>
</dbReference>
<accession>B5GUI7</accession>
<feature type="compositionally biased region" description="Basic and acidic residues" evidence="1">
    <location>
        <begin position="49"/>
        <end position="59"/>
    </location>
</feature>
<dbReference type="EMBL" id="CM000914">
    <property type="protein sequence ID" value="EFG03697.2"/>
    <property type="molecule type" value="Genomic_DNA"/>
</dbReference>
<geneLocation type="plasmid" evidence="2 3">
    <name>pSCL4</name>
</geneLocation>
<evidence type="ECO:0000256" key="1">
    <source>
        <dbReference type="SAM" id="MobiDB-lite"/>
    </source>
</evidence>
<organism evidence="2 3">
    <name type="scientific">Streptomyces clavuligerus</name>
    <dbReference type="NCBI Taxonomy" id="1901"/>
    <lineage>
        <taxon>Bacteria</taxon>
        <taxon>Bacillati</taxon>
        <taxon>Actinomycetota</taxon>
        <taxon>Actinomycetes</taxon>
        <taxon>Kitasatosporales</taxon>
        <taxon>Streptomycetaceae</taxon>
        <taxon>Streptomyces</taxon>
    </lineage>
</organism>
<sequence length="59" mass="6083">MHSTHSVIARTTPARAGRMSSRRRRGSGTPNDPRAGGADEGAQALGGCAEERPPRGRGG</sequence>
<evidence type="ECO:0000313" key="3">
    <source>
        <dbReference type="Proteomes" id="UP000002357"/>
    </source>
</evidence>